<evidence type="ECO:0000313" key="1">
    <source>
        <dbReference type="EMBL" id="AIM51230.1"/>
    </source>
</evidence>
<dbReference type="RefSeq" id="YP_009102749.1">
    <property type="nucleotide sequence ID" value="NC_025450.1"/>
</dbReference>
<dbReference type="KEGG" id="vg:22111933"/>
<dbReference type="GeneID" id="22111933"/>
<name>A0A088FT46_9CAUD</name>
<keyword evidence="2" id="KW-1185">Reference proteome</keyword>
<dbReference type="EMBL" id="KM370384">
    <property type="protein sequence ID" value="AIM51230.1"/>
    <property type="molecule type" value="Genomic_DNA"/>
</dbReference>
<protein>
    <submittedName>
        <fullName evidence="1">Uncharacterized protein</fullName>
    </submittedName>
</protein>
<organism evidence="1 2">
    <name type="scientific">Lelliottia phage phD2B</name>
    <dbReference type="NCBI Taxonomy" id="1542498"/>
    <lineage>
        <taxon>Viruses</taxon>
        <taxon>Duplodnaviria</taxon>
        <taxon>Heunggongvirae</taxon>
        <taxon>Uroviricota</taxon>
        <taxon>Caudoviricetes</taxon>
        <taxon>Autographivirales</taxon>
        <taxon>Autosignataviridae</taxon>
        <taxon>Molineuxvirinae</taxon>
        <taxon>Tuodvirus</taxon>
        <taxon>Tuodvirus phD2B</taxon>
    </lineage>
</organism>
<gene>
    <name evidence="1" type="ORF">phD2B_003</name>
</gene>
<sequence length="91" mass="10435">MTTESMYDAKLSTIVSRIVWHKEGDKTIAAFRVDDAPLGKDGKHKYHRRVIHSRYFSSNSVVTDSVVDVVLFNNKRYLIDSQVEAVEEVYA</sequence>
<evidence type="ECO:0000313" key="2">
    <source>
        <dbReference type="Proteomes" id="UP000029353"/>
    </source>
</evidence>
<accession>A0A088FT46</accession>
<dbReference type="Proteomes" id="UP000029353">
    <property type="component" value="Segment"/>
</dbReference>
<reference evidence="1 2" key="1">
    <citation type="submission" date="2014-10" db="EMBL/GenBank/DDBJ databases">
        <title>Complete Genome of Lelliottia podophage phD2B.</title>
        <authorList>
            <person name="Nowicki G."/>
            <person name="Barylski J."/>
            <person name="Kujawa N."/>
            <person name="Gozdzicka-Jozefiak A."/>
        </authorList>
    </citation>
    <scope>NUCLEOTIDE SEQUENCE [LARGE SCALE GENOMIC DNA]</scope>
</reference>
<proteinExistence type="predicted"/>